<dbReference type="AlphaFoldDB" id="A0A7X9P272"/>
<dbReference type="RefSeq" id="WP_169656510.1">
    <property type="nucleotide sequence ID" value="NZ_JABANE010000020.1"/>
</dbReference>
<keyword evidence="2" id="KW-1185">Reference proteome</keyword>
<gene>
    <name evidence="1" type="ORF">HHU12_09525</name>
</gene>
<name>A0A7X9P272_9BACT</name>
<proteinExistence type="predicted"/>
<protein>
    <recommendedName>
        <fullName evidence="3">DUF1837 domain-containing protein</fullName>
    </recommendedName>
</protein>
<reference evidence="1 2" key="1">
    <citation type="submission" date="2020-04" db="EMBL/GenBank/DDBJ databases">
        <title>Flammeovirga sp. SR4, a novel species isolated from seawater.</title>
        <authorList>
            <person name="Wang X."/>
        </authorList>
    </citation>
    <scope>NUCLEOTIDE SEQUENCE [LARGE SCALE GENOMIC DNA]</scope>
    <source>
        <strain evidence="1 2">ATCC 23126</strain>
    </source>
</reference>
<sequence>MIKDLEDKIYEELIFLSDKLTCVEEASTTHKIVKVTGWEVSNDIKKSIATYFVGLRALAIDELFQIRMQMWEETPEDVNRLKCFVTDIIGETTTSLSIEQKQDERNPWLSEALWHLCFYLASDCEKDEFHPPGKIISINSPHLNAKDHGMDVYAIFKDINDELGFTIVETKAYKRDPNQAIQKANTFFKKVENGNYDLEIRQYVQAQRSRLKNKYNLDLNKAFWQDNKVYIPNPHYDSSVVINWQNKRSSFESLEVDLERKIIMPNSLNNFDTFFDDISEHMRQIINSL</sequence>
<dbReference type="EMBL" id="JABANE010000020">
    <property type="protein sequence ID" value="NME68199.1"/>
    <property type="molecule type" value="Genomic_DNA"/>
</dbReference>
<comment type="caution">
    <text evidence="1">The sequence shown here is derived from an EMBL/GenBank/DDBJ whole genome shotgun (WGS) entry which is preliminary data.</text>
</comment>
<accession>A0A7X9P272</accession>
<evidence type="ECO:0000313" key="2">
    <source>
        <dbReference type="Proteomes" id="UP000576082"/>
    </source>
</evidence>
<dbReference type="Proteomes" id="UP000576082">
    <property type="component" value="Unassembled WGS sequence"/>
</dbReference>
<evidence type="ECO:0000313" key="1">
    <source>
        <dbReference type="EMBL" id="NME68199.1"/>
    </source>
</evidence>
<organism evidence="1 2">
    <name type="scientific">Flammeovirga aprica JL-4</name>
    <dbReference type="NCBI Taxonomy" id="694437"/>
    <lineage>
        <taxon>Bacteria</taxon>
        <taxon>Pseudomonadati</taxon>
        <taxon>Bacteroidota</taxon>
        <taxon>Cytophagia</taxon>
        <taxon>Cytophagales</taxon>
        <taxon>Flammeovirgaceae</taxon>
        <taxon>Flammeovirga</taxon>
    </lineage>
</organism>
<evidence type="ECO:0008006" key="3">
    <source>
        <dbReference type="Google" id="ProtNLM"/>
    </source>
</evidence>